<organism evidence="1 2">
    <name type="scientific">Dermatophagoides farinae</name>
    <name type="common">American house dust mite</name>
    <dbReference type="NCBI Taxonomy" id="6954"/>
    <lineage>
        <taxon>Eukaryota</taxon>
        <taxon>Metazoa</taxon>
        <taxon>Ecdysozoa</taxon>
        <taxon>Arthropoda</taxon>
        <taxon>Chelicerata</taxon>
        <taxon>Arachnida</taxon>
        <taxon>Acari</taxon>
        <taxon>Acariformes</taxon>
        <taxon>Sarcoptiformes</taxon>
        <taxon>Astigmata</taxon>
        <taxon>Psoroptidia</taxon>
        <taxon>Analgoidea</taxon>
        <taxon>Pyroglyphidae</taxon>
        <taxon>Dermatophagoidinae</taxon>
        <taxon>Dermatophagoides</taxon>
    </lineage>
</organism>
<evidence type="ECO:0000313" key="1">
    <source>
        <dbReference type="EMBL" id="KAH9506254.1"/>
    </source>
</evidence>
<sequence length="61" mass="7308">MFTFLFTMVKNKDNGFGEMFQNLGWSILFGYWFHCSLNKCTLAQRTWNRLLKLLTSCFHYG</sequence>
<reference evidence="1" key="2">
    <citation type="journal article" date="2022" name="Res Sq">
        <title>Comparative Genomics Reveals Insights into the Divergent Evolution of Astigmatic Mites and Household Pest Adaptations.</title>
        <authorList>
            <person name="Xiong Q."/>
            <person name="Wan A.T.-Y."/>
            <person name="Liu X.-Y."/>
            <person name="Fung C.S.-H."/>
            <person name="Xiao X."/>
            <person name="Malainual N."/>
            <person name="Hou J."/>
            <person name="Wang L."/>
            <person name="Wang M."/>
            <person name="Yang K."/>
            <person name="Cui Y."/>
            <person name="Leung E."/>
            <person name="Nong W."/>
            <person name="Shin S.-K."/>
            <person name="Au S."/>
            <person name="Jeong K.Y."/>
            <person name="Chew F.T."/>
            <person name="Hui J."/>
            <person name="Leung T.F."/>
            <person name="Tungtrongchitr A."/>
            <person name="Zhong N."/>
            <person name="Liu Z."/>
            <person name="Tsui S."/>
        </authorList>
    </citation>
    <scope>NUCLEOTIDE SEQUENCE</scope>
    <source>
        <strain evidence="1">Derf</strain>
        <tissue evidence="1">Whole organism</tissue>
    </source>
</reference>
<keyword evidence="2" id="KW-1185">Reference proteome</keyword>
<dbReference type="Proteomes" id="UP000790347">
    <property type="component" value="Unassembled WGS sequence"/>
</dbReference>
<proteinExistence type="predicted"/>
<dbReference type="AlphaFoldDB" id="A0A922HTR9"/>
<protein>
    <submittedName>
        <fullName evidence="1">Uncharacterized protein</fullName>
    </submittedName>
</protein>
<name>A0A922HTR9_DERFA</name>
<reference evidence="1" key="1">
    <citation type="submission" date="2013-05" db="EMBL/GenBank/DDBJ databases">
        <authorList>
            <person name="Yim A.K.Y."/>
            <person name="Chan T.F."/>
            <person name="Ji K.M."/>
            <person name="Liu X.Y."/>
            <person name="Zhou J.W."/>
            <person name="Li R.Q."/>
            <person name="Yang K.Y."/>
            <person name="Li J."/>
            <person name="Li M."/>
            <person name="Law P.T.W."/>
            <person name="Wu Y.L."/>
            <person name="Cai Z.L."/>
            <person name="Qin H."/>
            <person name="Bao Y."/>
            <person name="Leung R.K.K."/>
            <person name="Ng P.K.S."/>
            <person name="Zou J."/>
            <person name="Zhong X.J."/>
            <person name="Ran P.X."/>
            <person name="Zhong N.S."/>
            <person name="Liu Z.G."/>
            <person name="Tsui S.K.W."/>
        </authorList>
    </citation>
    <scope>NUCLEOTIDE SEQUENCE</scope>
    <source>
        <strain evidence="1">Derf</strain>
        <tissue evidence="1">Whole organism</tissue>
    </source>
</reference>
<evidence type="ECO:0000313" key="2">
    <source>
        <dbReference type="Proteomes" id="UP000790347"/>
    </source>
</evidence>
<dbReference type="EMBL" id="ASGP02000005">
    <property type="protein sequence ID" value="KAH9506254.1"/>
    <property type="molecule type" value="Genomic_DNA"/>
</dbReference>
<gene>
    <name evidence="1" type="ORF">DERF_010996</name>
</gene>
<accession>A0A922HTR9</accession>
<comment type="caution">
    <text evidence="1">The sequence shown here is derived from an EMBL/GenBank/DDBJ whole genome shotgun (WGS) entry which is preliminary data.</text>
</comment>